<accession>A0A1I5GTJ9</accession>
<keyword evidence="3" id="KW-1185">Reference proteome</keyword>
<evidence type="ECO:0000313" key="2">
    <source>
        <dbReference type="EMBL" id="SFO39342.1"/>
    </source>
</evidence>
<dbReference type="STRING" id="1527.SAMN04489757_12244"/>
<evidence type="ECO:0000256" key="1">
    <source>
        <dbReference type="SAM" id="Phobius"/>
    </source>
</evidence>
<protein>
    <submittedName>
        <fullName evidence="2">Uncharacterized protein</fullName>
    </submittedName>
</protein>
<keyword evidence="1" id="KW-1133">Transmembrane helix</keyword>
<gene>
    <name evidence="2" type="ORF">SAMN04489757_12244</name>
</gene>
<dbReference type="AlphaFoldDB" id="A0A1I5GTJ9"/>
<keyword evidence="1" id="KW-0812">Transmembrane</keyword>
<name>A0A1I5GTJ9_9FIRM</name>
<dbReference type="Proteomes" id="UP000198806">
    <property type="component" value="Unassembled WGS sequence"/>
</dbReference>
<sequence>MRQKLLFIWHILIFNVIKPLPCSSRYFNKHFRLLRQNTVKYGFSSHYIQIVRVGKEQFGWLGVIVVNIALLLFCIPISISADWLIHITHLLSIRVIINVILLLMMLSKFDILYFRDSRNYLKLLYIFSCLISSSYWTLTCVFLAAFENIVF</sequence>
<feature type="transmembrane region" description="Helical" evidence="1">
    <location>
        <begin position="58"/>
        <end position="79"/>
    </location>
</feature>
<evidence type="ECO:0000313" key="3">
    <source>
        <dbReference type="Proteomes" id="UP000198806"/>
    </source>
</evidence>
<keyword evidence="1" id="KW-0472">Membrane</keyword>
<feature type="transmembrane region" description="Helical" evidence="1">
    <location>
        <begin position="91"/>
        <end position="111"/>
    </location>
</feature>
<organism evidence="2 3">
    <name type="scientific">Anaerocolumna aminovalerica</name>
    <dbReference type="NCBI Taxonomy" id="1527"/>
    <lineage>
        <taxon>Bacteria</taxon>
        <taxon>Bacillati</taxon>
        <taxon>Bacillota</taxon>
        <taxon>Clostridia</taxon>
        <taxon>Lachnospirales</taxon>
        <taxon>Lachnospiraceae</taxon>
        <taxon>Anaerocolumna</taxon>
    </lineage>
</organism>
<dbReference type="EMBL" id="FOWD01000022">
    <property type="protein sequence ID" value="SFO39342.1"/>
    <property type="molecule type" value="Genomic_DNA"/>
</dbReference>
<reference evidence="2 3" key="1">
    <citation type="submission" date="2016-10" db="EMBL/GenBank/DDBJ databases">
        <authorList>
            <person name="de Groot N.N."/>
        </authorList>
    </citation>
    <scope>NUCLEOTIDE SEQUENCE [LARGE SCALE GENOMIC DNA]</scope>
    <source>
        <strain evidence="2 3">DSM 1283</strain>
    </source>
</reference>
<feature type="transmembrane region" description="Helical" evidence="1">
    <location>
        <begin position="6"/>
        <end position="27"/>
    </location>
</feature>
<proteinExistence type="predicted"/>
<dbReference type="RefSeq" id="WP_091687269.1">
    <property type="nucleotide sequence ID" value="NZ_OAOG01000005.1"/>
</dbReference>
<feature type="transmembrane region" description="Helical" evidence="1">
    <location>
        <begin position="123"/>
        <end position="146"/>
    </location>
</feature>